<organism evidence="2 3">
    <name type="scientific">Salinibacter ruber</name>
    <dbReference type="NCBI Taxonomy" id="146919"/>
    <lineage>
        <taxon>Bacteria</taxon>
        <taxon>Pseudomonadati</taxon>
        <taxon>Rhodothermota</taxon>
        <taxon>Rhodothermia</taxon>
        <taxon>Rhodothermales</taxon>
        <taxon>Salinibacteraceae</taxon>
        <taxon>Salinibacter</taxon>
    </lineage>
</organism>
<dbReference type="Pfam" id="PF11141">
    <property type="entry name" value="DUF2914"/>
    <property type="match status" value="1"/>
</dbReference>
<evidence type="ECO:0000313" key="3">
    <source>
        <dbReference type="Proteomes" id="UP001155034"/>
    </source>
</evidence>
<dbReference type="EMBL" id="JANTYZ010000001">
    <property type="protein sequence ID" value="MCS3864169.1"/>
    <property type="molecule type" value="Genomic_DNA"/>
</dbReference>
<dbReference type="InterPro" id="IPR022606">
    <property type="entry name" value="DUF2914"/>
</dbReference>
<accession>A0A9X2R605</accession>
<proteinExistence type="predicted"/>
<sequence>MDTDRIAYQVVSGRRSGYRGVTYKQHVSPGRWRVTVETEAGRPIGRTHFTVVAEDPARTPAFTTHRYP</sequence>
<gene>
    <name evidence="2" type="ORF">GGP82_000700</name>
</gene>
<protein>
    <recommendedName>
        <fullName evidence="1">DUF2914 domain-containing protein</fullName>
    </recommendedName>
</protein>
<name>A0A9X2R605_9BACT</name>
<dbReference type="RefSeq" id="WP_259083078.1">
    <property type="nucleotide sequence ID" value="NZ_JANTYZ010000001.1"/>
</dbReference>
<evidence type="ECO:0000259" key="1">
    <source>
        <dbReference type="Pfam" id="PF11141"/>
    </source>
</evidence>
<dbReference type="AlphaFoldDB" id="A0A9X2R605"/>
<feature type="domain" description="DUF2914" evidence="1">
    <location>
        <begin position="3"/>
        <end position="51"/>
    </location>
</feature>
<reference evidence="2" key="1">
    <citation type="submission" date="2022-08" db="EMBL/GenBank/DDBJ databases">
        <title>Genomic Encyclopedia of Type Strains, Phase V (KMG-V): Genome sequencing to study the core and pangenomes of soil and plant-associated prokaryotes.</title>
        <authorList>
            <person name="Whitman W."/>
        </authorList>
    </citation>
    <scope>NUCLEOTIDE SEQUENCE</scope>
    <source>
        <strain evidence="2">SP2016B</strain>
    </source>
</reference>
<dbReference type="Proteomes" id="UP001155034">
    <property type="component" value="Unassembled WGS sequence"/>
</dbReference>
<comment type="caution">
    <text evidence="2">The sequence shown here is derived from an EMBL/GenBank/DDBJ whole genome shotgun (WGS) entry which is preliminary data.</text>
</comment>
<evidence type="ECO:0000313" key="2">
    <source>
        <dbReference type="EMBL" id="MCS3864169.1"/>
    </source>
</evidence>